<dbReference type="InterPro" id="IPR029052">
    <property type="entry name" value="Metallo-depent_PP-like"/>
</dbReference>
<dbReference type="PANTHER" id="PTHR11575:SF22">
    <property type="entry name" value="ADL392WP"/>
    <property type="match status" value="1"/>
</dbReference>
<reference evidence="3 4" key="1">
    <citation type="journal article" date="2022" name="bioRxiv">
        <title>Genomics of Preaxostyla Flagellates Illuminates Evolutionary Transitions and the Path Towards Mitochondrial Loss.</title>
        <authorList>
            <person name="Novak L.V.F."/>
            <person name="Treitli S.C."/>
            <person name="Pyrih J."/>
            <person name="Halakuc P."/>
            <person name="Pipaliya S.V."/>
            <person name="Vacek V."/>
            <person name="Brzon O."/>
            <person name="Soukal P."/>
            <person name="Eme L."/>
            <person name="Dacks J.B."/>
            <person name="Karnkowska A."/>
            <person name="Elias M."/>
            <person name="Hampl V."/>
        </authorList>
    </citation>
    <scope>NUCLEOTIDE SEQUENCE [LARGE SCALE GENOMIC DNA]</scope>
    <source>
        <strain evidence="3">NAU3</strain>
        <tissue evidence="3">Gut</tissue>
    </source>
</reference>
<protein>
    <submittedName>
        <fullName evidence="3">5' nucleotidase family protein</fullName>
    </submittedName>
</protein>
<dbReference type="InterPro" id="IPR004843">
    <property type="entry name" value="Calcineurin-like_PHP"/>
</dbReference>
<gene>
    <name evidence="3" type="ORF">BLNAU_20378</name>
</gene>
<sequence length="549" mass="61468">MLLSTILVLFCSDTCQSATPTLTILHTSDIHGWIYGHRHEPARNADAGDLYNFIYHRKMRRSPNEIVLAFDSGDMIEGTGLGEVNDSRGAEIFNIMKDIPYDGLMFGNHDIKYDKSVDHLFNSFAPVFGERYLGGQGVYYNSSKTLGNPFNVLSLGTEGNILVIGFTYNIANVQTHIKVTGVSAYLKLPWFAQAMAVPNVRAIICVCHIGSDHTHLDNIHGKIRSHHPSTPVVFLTGHTHTERTMDLDEEGFIMEPGRYFNKIGVMSFTLPPKTTKRTKTNFAKLEEVNGGLVSGIDKSTFNHKYLETNVTKMQNEIGMNSTAWMTTMGARIRANLQSRLRTFGLLNQIGCSPQTYSNSAYASEEKSIYRLLVDVVYPASGGKRSDVFRHNGIINNGQNEQNAIKTLYIQDVKMRYSMYEGPVLLDDLYCTDPMGYEQHGILNIRGSHLKALWESEGSKSSTPKKGPSLAYLGVEDDEEALDGNFNDDRWLTTCDIVDSEVYDLFMPNNVAAQAKKILDIIAPGVYSVQTTGMTSRQIFQKFIQTHWKC</sequence>
<comment type="caution">
    <text evidence="3">The sequence shown here is derived from an EMBL/GenBank/DDBJ whole genome shotgun (WGS) entry which is preliminary data.</text>
</comment>
<proteinExistence type="predicted"/>
<keyword evidence="1" id="KW-0732">Signal</keyword>
<dbReference type="Gene3D" id="3.60.21.10">
    <property type="match status" value="1"/>
</dbReference>
<evidence type="ECO:0000259" key="2">
    <source>
        <dbReference type="Pfam" id="PF00149"/>
    </source>
</evidence>
<dbReference type="SUPFAM" id="SSF56300">
    <property type="entry name" value="Metallo-dependent phosphatases"/>
    <property type="match status" value="1"/>
</dbReference>
<dbReference type="EMBL" id="JARBJD010000288">
    <property type="protein sequence ID" value="KAK2944685.1"/>
    <property type="molecule type" value="Genomic_DNA"/>
</dbReference>
<feature type="chain" id="PRO_5045043928" evidence="1">
    <location>
        <begin position="18"/>
        <end position="549"/>
    </location>
</feature>
<organism evidence="3 4">
    <name type="scientific">Blattamonas nauphoetae</name>
    <dbReference type="NCBI Taxonomy" id="2049346"/>
    <lineage>
        <taxon>Eukaryota</taxon>
        <taxon>Metamonada</taxon>
        <taxon>Preaxostyla</taxon>
        <taxon>Oxymonadida</taxon>
        <taxon>Blattamonas</taxon>
    </lineage>
</organism>
<dbReference type="SUPFAM" id="SSF55816">
    <property type="entry name" value="5'-nucleotidase (syn. UDP-sugar hydrolase), C-terminal domain"/>
    <property type="match status" value="1"/>
</dbReference>
<dbReference type="Proteomes" id="UP001281761">
    <property type="component" value="Unassembled WGS sequence"/>
</dbReference>
<evidence type="ECO:0000256" key="1">
    <source>
        <dbReference type="SAM" id="SignalP"/>
    </source>
</evidence>
<keyword evidence="4" id="KW-1185">Reference proteome</keyword>
<dbReference type="Pfam" id="PF00149">
    <property type="entry name" value="Metallophos"/>
    <property type="match status" value="1"/>
</dbReference>
<accession>A0ABQ9WYZ5</accession>
<dbReference type="InterPro" id="IPR036907">
    <property type="entry name" value="5'-Nucleotdase_C_sf"/>
</dbReference>
<name>A0ABQ9WYZ5_9EUKA</name>
<dbReference type="InterPro" id="IPR006179">
    <property type="entry name" value="5_nucleotidase/apyrase"/>
</dbReference>
<dbReference type="PANTHER" id="PTHR11575">
    <property type="entry name" value="5'-NUCLEOTIDASE-RELATED"/>
    <property type="match status" value="1"/>
</dbReference>
<feature type="signal peptide" evidence="1">
    <location>
        <begin position="1"/>
        <end position="17"/>
    </location>
</feature>
<evidence type="ECO:0000313" key="4">
    <source>
        <dbReference type="Proteomes" id="UP001281761"/>
    </source>
</evidence>
<feature type="domain" description="Calcineurin-like phosphoesterase" evidence="2">
    <location>
        <begin position="22"/>
        <end position="241"/>
    </location>
</feature>
<evidence type="ECO:0000313" key="3">
    <source>
        <dbReference type="EMBL" id="KAK2944685.1"/>
    </source>
</evidence>